<dbReference type="GO" id="GO:0009306">
    <property type="term" value="P:protein secretion"/>
    <property type="evidence" value="ECO:0007669"/>
    <property type="project" value="InterPro"/>
</dbReference>
<dbReference type="InterPro" id="IPR004845">
    <property type="entry name" value="T2SS_GspD_CS"/>
</dbReference>
<dbReference type="PROSITE" id="PS00875">
    <property type="entry name" value="T2SP_D"/>
    <property type="match status" value="1"/>
</dbReference>
<evidence type="ECO:0000256" key="1">
    <source>
        <dbReference type="ARBA" id="ARBA00004370"/>
    </source>
</evidence>
<feature type="domain" description="Type II/III secretion system secretin-like" evidence="5">
    <location>
        <begin position="268"/>
        <end position="435"/>
    </location>
</feature>
<dbReference type="InterPro" id="IPR050810">
    <property type="entry name" value="Bact_Secretion_Sys_Channel"/>
</dbReference>
<name>A0A948RV46_UNCEI</name>
<protein>
    <recommendedName>
        <fullName evidence="5">Type II/III secretion system secretin-like domain-containing protein</fullName>
    </recommendedName>
</protein>
<evidence type="ECO:0000313" key="7">
    <source>
        <dbReference type="Proteomes" id="UP000777784"/>
    </source>
</evidence>
<dbReference type="InterPro" id="IPR001775">
    <property type="entry name" value="GspD/PilQ"/>
</dbReference>
<dbReference type="Pfam" id="PF00263">
    <property type="entry name" value="Secretin"/>
    <property type="match status" value="1"/>
</dbReference>
<dbReference type="AlphaFoldDB" id="A0A948RV46"/>
<evidence type="ECO:0000256" key="4">
    <source>
        <dbReference type="RuleBase" id="RU004003"/>
    </source>
</evidence>
<sequence length="443" mass="48841">MSPDNKNRRLSFLAAVLLGTILLLCAGRGLTQSIPDARSQKYEKATPLSLNFPDQRKFSLALNDLSLSEAIRFLIQDTGFHVVEEESLSVPTHGRLDSVTVSEALQILAQRYDLSYRFQDSNFIVGRTKSSIFSINHIVEPESGLWEELGENLKGLLSSNGRLVLNTYTGTASIIDAPSAIQRVSDFLAAVESDYSKQVIIEAKIVEVRLSEDNEVGVDWTVFSKGWDNVTGNTPAHGIFEQRTVSGMGVFQFGLVNSGRADILVDMLNEQGQLDVISQPKVVTMGNHPATFRATQTVPYFVVDVIPTDGASPYIQYDLEFRDAGVTLDVLTHVGTDGQITVQVHPVVSEITGYTAALPNLPSQPIIDVRETQTTVRMRDGETLVIGGLLYTRDEEEHRGIPILSSIPIIKHLFGNTKTSTKKVEMVVFLTPRILPEMAEDHE</sequence>
<comment type="similarity">
    <text evidence="4">Belongs to the bacterial secretin family.</text>
</comment>
<dbReference type="EMBL" id="JAHJDP010000023">
    <property type="protein sequence ID" value="MBU2690017.1"/>
    <property type="molecule type" value="Genomic_DNA"/>
</dbReference>
<dbReference type="GO" id="GO:0015627">
    <property type="term" value="C:type II protein secretion system complex"/>
    <property type="evidence" value="ECO:0007669"/>
    <property type="project" value="TreeGrafter"/>
</dbReference>
<comment type="caution">
    <text evidence="6">The sequence shown here is derived from an EMBL/GenBank/DDBJ whole genome shotgun (WGS) entry which is preliminary data.</text>
</comment>
<dbReference type="PANTHER" id="PTHR30332:SF24">
    <property type="entry name" value="SECRETIN GSPD-RELATED"/>
    <property type="match status" value="1"/>
</dbReference>
<reference evidence="6" key="1">
    <citation type="submission" date="2021-05" db="EMBL/GenBank/DDBJ databases">
        <title>Energy efficiency and biological interactions define the core microbiome of deep oligotrophic groundwater.</title>
        <authorList>
            <person name="Mehrshad M."/>
            <person name="Lopez-Fernandez M."/>
            <person name="Bell E."/>
            <person name="Bernier-Latmani R."/>
            <person name="Bertilsson S."/>
            <person name="Dopson M."/>
        </authorList>
    </citation>
    <scope>NUCLEOTIDE SEQUENCE</scope>
    <source>
        <strain evidence="6">Modern_marine.mb.64</strain>
    </source>
</reference>
<keyword evidence="2" id="KW-0732">Signal</keyword>
<keyword evidence="3" id="KW-0472">Membrane</keyword>
<comment type="subcellular location">
    <subcellularLocation>
        <location evidence="1">Membrane</location>
    </subcellularLocation>
</comment>
<dbReference type="PANTHER" id="PTHR30332">
    <property type="entry name" value="PROBABLE GENERAL SECRETION PATHWAY PROTEIN D"/>
    <property type="match status" value="1"/>
</dbReference>
<proteinExistence type="inferred from homology"/>
<accession>A0A948RV46</accession>
<organism evidence="6 7">
    <name type="scientific">Eiseniibacteriota bacterium</name>
    <dbReference type="NCBI Taxonomy" id="2212470"/>
    <lineage>
        <taxon>Bacteria</taxon>
        <taxon>Candidatus Eiseniibacteriota</taxon>
    </lineage>
</organism>
<dbReference type="PRINTS" id="PR00811">
    <property type="entry name" value="BCTERIALGSPD"/>
</dbReference>
<dbReference type="InterPro" id="IPR004846">
    <property type="entry name" value="T2SS/T3SS_dom"/>
</dbReference>
<dbReference type="GO" id="GO:0016020">
    <property type="term" value="C:membrane"/>
    <property type="evidence" value="ECO:0007669"/>
    <property type="project" value="UniProtKB-SubCell"/>
</dbReference>
<evidence type="ECO:0000256" key="2">
    <source>
        <dbReference type="ARBA" id="ARBA00022729"/>
    </source>
</evidence>
<dbReference type="Proteomes" id="UP000777784">
    <property type="component" value="Unassembled WGS sequence"/>
</dbReference>
<gene>
    <name evidence="6" type="ORF">KJ970_03755</name>
</gene>
<evidence type="ECO:0000313" key="6">
    <source>
        <dbReference type="EMBL" id="MBU2690017.1"/>
    </source>
</evidence>
<evidence type="ECO:0000259" key="5">
    <source>
        <dbReference type="Pfam" id="PF00263"/>
    </source>
</evidence>
<evidence type="ECO:0000256" key="3">
    <source>
        <dbReference type="ARBA" id="ARBA00023136"/>
    </source>
</evidence>